<dbReference type="PANTHER" id="PTHR42951">
    <property type="entry name" value="METALLO-BETA-LACTAMASE DOMAIN-CONTAINING"/>
    <property type="match status" value="1"/>
</dbReference>
<dbReference type="EMBL" id="JABBXH010000003">
    <property type="protein sequence ID" value="NMP31691.1"/>
    <property type="molecule type" value="Genomic_DNA"/>
</dbReference>
<dbReference type="Proteomes" id="UP000568664">
    <property type="component" value="Unassembled WGS sequence"/>
</dbReference>
<feature type="signal peptide" evidence="1">
    <location>
        <begin position="1"/>
        <end position="20"/>
    </location>
</feature>
<evidence type="ECO:0000313" key="3">
    <source>
        <dbReference type="EMBL" id="NMP31691.1"/>
    </source>
</evidence>
<feature type="chain" id="PRO_5030720154" evidence="1">
    <location>
        <begin position="21"/>
        <end position="326"/>
    </location>
</feature>
<dbReference type="RefSeq" id="WP_169075039.1">
    <property type="nucleotide sequence ID" value="NZ_JABBXH010000003.1"/>
</dbReference>
<dbReference type="SUPFAM" id="SSF56281">
    <property type="entry name" value="Metallo-hydrolase/oxidoreductase"/>
    <property type="match status" value="1"/>
</dbReference>
<evidence type="ECO:0000259" key="2">
    <source>
        <dbReference type="SMART" id="SM00849"/>
    </source>
</evidence>
<dbReference type="Pfam" id="PF00753">
    <property type="entry name" value="Lactamase_B"/>
    <property type="match status" value="1"/>
</dbReference>
<sequence length="326" mass="37130">MKLTQLLAVTFCLAAFTASAFTNKAINDNTNLKSAWLERVSQHKWFAGSNECDLSTQAAIEILKVNEQTYIFRQSKCQHYEAPFIYLLLGENKAFLQDTGATENAAQFPLYQTVNNIIQDYKKKNKITRYPLIVSHSHSHSDHYAADKQFKGQPDVTLIEPSSEAVNDFFKFNREVFKSHVQLGNRKLTVIHIPGHQTDSVAIYDPYTGWLLTGDSAYPGRLYIRDWAAFKTSIKRLKNFSQNNPVTALMGTHIEMSQTPGQDYEMGSQYQPNELALPLKVSLLTELDSNLEDLGDTPKLKVMDSVIIYPLSEPSWWQKILVWIAR</sequence>
<dbReference type="Gene3D" id="3.60.15.10">
    <property type="entry name" value="Ribonuclease Z/Hydroxyacylglutathione hydrolase-like"/>
    <property type="match status" value="1"/>
</dbReference>
<evidence type="ECO:0000313" key="4">
    <source>
        <dbReference type="Proteomes" id="UP000568664"/>
    </source>
</evidence>
<evidence type="ECO:0000256" key="1">
    <source>
        <dbReference type="SAM" id="SignalP"/>
    </source>
</evidence>
<comment type="caution">
    <text evidence="3">The sequence shown here is derived from an EMBL/GenBank/DDBJ whole genome shotgun (WGS) entry which is preliminary data.</text>
</comment>
<keyword evidence="4" id="KW-1185">Reference proteome</keyword>
<keyword evidence="3" id="KW-0378">Hydrolase</keyword>
<dbReference type="SMART" id="SM00849">
    <property type="entry name" value="Lactamase_B"/>
    <property type="match status" value="1"/>
</dbReference>
<keyword evidence="1" id="KW-0732">Signal</keyword>
<protein>
    <submittedName>
        <fullName evidence="3">MBL fold metallo-hydrolase</fullName>
    </submittedName>
</protein>
<dbReference type="InterPro" id="IPR050855">
    <property type="entry name" value="NDM-1-like"/>
</dbReference>
<dbReference type="GO" id="GO:0016787">
    <property type="term" value="F:hydrolase activity"/>
    <property type="evidence" value="ECO:0007669"/>
    <property type="project" value="UniProtKB-KW"/>
</dbReference>
<reference evidence="3 4" key="1">
    <citation type="submission" date="2020-04" db="EMBL/GenBank/DDBJ databases">
        <title>Thalassotalea sp. M1531, isolated from the surface of marine red alga.</title>
        <authorList>
            <person name="Pang L."/>
            <person name="Lu D.-C."/>
        </authorList>
    </citation>
    <scope>NUCLEOTIDE SEQUENCE [LARGE SCALE GENOMIC DNA]</scope>
    <source>
        <strain evidence="3 4">M1531</strain>
    </source>
</reference>
<dbReference type="AlphaFoldDB" id="A0A7Y0LC26"/>
<organism evidence="3 4">
    <name type="scientific">Thalassotalea algicola</name>
    <dbReference type="NCBI Taxonomy" id="2716224"/>
    <lineage>
        <taxon>Bacteria</taxon>
        <taxon>Pseudomonadati</taxon>
        <taxon>Pseudomonadota</taxon>
        <taxon>Gammaproteobacteria</taxon>
        <taxon>Alteromonadales</taxon>
        <taxon>Colwelliaceae</taxon>
        <taxon>Thalassotalea</taxon>
    </lineage>
</organism>
<name>A0A7Y0LC26_9GAMM</name>
<proteinExistence type="predicted"/>
<accession>A0A7Y0LC26</accession>
<dbReference type="InterPro" id="IPR001279">
    <property type="entry name" value="Metallo-B-lactamas"/>
</dbReference>
<dbReference type="InterPro" id="IPR036866">
    <property type="entry name" value="RibonucZ/Hydroxyglut_hydro"/>
</dbReference>
<feature type="domain" description="Metallo-beta-lactamase" evidence="2">
    <location>
        <begin position="82"/>
        <end position="253"/>
    </location>
</feature>
<gene>
    <name evidence="3" type="ORF">HII17_08965</name>
</gene>